<dbReference type="HOGENOM" id="CLU_154512_0_0_9"/>
<evidence type="ECO:0000256" key="1">
    <source>
        <dbReference type="SAM" id="Phobius"/>
    </source>
</evidence>
<feature type="transmembrane region" description="Helical" evidence="1">
    <location>
        <begin position="35"/>
        <end position="56"/>
    </location>
</feature>
<name>A0A0E0USN7_LISMM</name>
<feature type="transmembrane region" description="Helical" evidence="1">
    <location>
        <begin position="5"/>
        <end position="23"/>
    </location>
</feature>
<accession>A0A0E0USN7</accession>
<protein>
    <recommendedName>
        <fullName evidence="4">2'-O-methyl transferase</fullName>
    </recommendedName>
</protein>
<evidence type="ECO:0008006" key="4">
    <source>
        <dbReference type="Google" id="ProtNLM"/>
    </source>
</evidence>
<evidence type="ECO:0000313" key="2">
    <source>
        <dbReference type="EMBL" id="AEH91447.1"/>
    </source>
</evidence>
<gene>
    <name evidence="2" type="ordered locus">LMM7_0441</name>
</gene>
<keyword evidence="1" id="KW-1133">Transmembrane helix</keyword>
<dbReference type="EMBL" id="CP002816">
    <property type="protein sequence ID" value="AEH91447.1"/>
    <property type="molecule type" value="Genomic_DNA"/>
</dbReference>
<proteinExistence type="predicted"/>
<reference evidence="2 3" key="1">
    <citation type="journal article" date="2011" name="J. Bacteriol.">
        <title>Genome sequence of the nonpathogenic Listeria monocytogenes serovar 4a strain M7.</title>
        <authorList>
            <person name="Chen J."/>
            <person name="Xia Y."/>
            <person name="Cheng C."/>
            <person name="Fang C."/>
            <person name="Shan Y."/>
            <person name="Jin G."/>
            <person name="Fang W."/>
        </authorList>
    </citation>
    <scope>NUCLEOTIDE SEQUENCE [LARGE SCALE GENOMIC DNA]</scope>
    <source>
        <strain evidence="2 3">M7</strain>
    </source>
</reference>
<feature type="transmembrane region" description="Helical" evidence="1">
    <location>
        <begin position="84"/>
        <end position="105"/>
    </location>
</feature>
<dbReference type="Proteomes" id="UP000000486">
    <property type="component" value="Chromosome"/>
</dbReference>
<dbReference type="RefSeq" id="WP_003729031.1">
    <property type="nucleotide sequence ID" value="NC_017537.1"/>
</dbReference>
<sequence>MKRYIINRGITVVATIIYMFPLLGIIKGEEIFGDIVTPIVMIIAALIGTLTSMFLFENKSKREYEKDKLEKDERYVNNRKTFSYYALIVLALTIPIVLIVLNLYGIEQISISSLTIIFLICCFAYMIALEIIRKKV</sequence>
<evidence type="ECO:0000313" key="3">
    <source>
        <dbReference type="Proteomes" id="UP000000486"/>
    </source>
</evidence>
<organism evidence="2 3">
    <name type="scientific">Listeria monocytogenes serotype 4a (strain M7)</name>
    <dbReference type="NCBI Taxonomy" id="1030009"/>
    <lineage>
        <taxon>Bacteria</taxon>
        <taxon>Bacillati</taxon>
        <taxon>Bacillota</taxon>
        <taxon>Bacilli</taxon>
        <taxon>Bacillales</taxon>
        <taxon>Listeriaceae</taxon>
        <taxon>Listeria</taxon>
    </lineage>
</organism>
<dbReference type="AlphaFoldDB" id="A0A0E0USN7"/>
<dbReference type="PATRIC" id="fig|1030009.3.peg.433"/>
<keyword evidence="1" id="KW-0472">Membrane</keyword>
<dbReference type="KEGG" id="lmq:LMM7_0441"/>
<keyword evidence="1" id="KW-0812">Transmembrane</keyword>
<feature type="transmembrane region" description="Helical" evidence="1">
    <location>
        <begin position="111"/>
        <end position="132"/>
    </location>
</feature>